<reference evidence="4" key="1">
    <citation type="submission" date="2023-04" db="EMBL/GenBank/DDBJ databases">
        <title>Phytophthora fragariaefolia NBRC 109709.</title>
        <authorList>
            <person name="Ichikawa N."/>
            <person name="Sato H."/>
            <person name="Tonouchi N."/>
        </authorList>
    </citation>
    <scope>NUCLEOTIDE SEQUENCE</scope>
    <source>
        <strain evidence="4">NBRC 109709</strain>
    </source>
</reference>
<proteinExistence type="predicted"/>
<name>A0A9W6XB95_9STRA</name>
<dbReference type="InterPro" id="IPR041577">
    <property type="entry name" value="RT_RNaseH_2"/>
</dbReference>
<feature type="region of interest" description="Disordered" evidence="2">
    <location>
        <begin position="293"/>
        <end position="314"/>
    </location>
</feature>
<dbReference type="OrthoDB" id="115141at2759"/>
<dbReference type="FunFam" id="3.30.70.270:FF:000020">
    <property type="entry name" value="Transposon Tf2-6 polyprotein-like Protein"/>
    <property type="match status" value="1"/>
</dbReference>
<evidence type="ECO:0000313" key="5">
    <source>
        <dbReference type="Proteomes" id="UP001165121"/>
    </source>
</evidence>
<accession>A0A9W6XB95</accession>
<dbReference type="InterPro" id="IPR050951">
    <property type="entry name" value="Retrovirus_Pol_polyprotein"/>
</dbReference>
<dbReference type="PROSITE" id="PS50878">
    <property type="entry name" value="RT_POL"/>
    <property type="match status" value="1"/>
</dbReference>
<dbReference type="CDD" id="cd01647">
    <property type="entry name" value="RT_LTR"/>
    <property type="match status" value="1"/>
</dbReference>
<dbReference type="InterPro" id="IPR043502">
    <property type="entry name" value="DNA/RNA_pol_sf"/>
</dbReference>
<keyword evidence="1" id="KW-0511">Multifunctional enzyme</keyword>
<sequence>MLRNGVIEEGSGAWGFPVVLLKKKDGSVRFCVDYRALNAVTVKDVYPLPRVEETLETLYGAQRFTSLDLHAEYWPLGVAEEDKPKTAFTTRRGLFQLNRMPFGLCNAPSNFQRLMNCVLRGLTWICCLVYRDDMFVFTKGTVARHVVELAVVLERLAEAGLSLKTTKCSFATTNMEYLGHDLTPVGIKPADTLIKAVADFPTPQDEAAVRRFVASAGYYRRFMPEFGTKMAPLTTLLRKSSTWAWGEQQEEAFTWATAWLSTKPALIYPDYRLPFKLTTDASKTVLGAVLSQDQGSGDQPVGYASEVNSPLVAK</sequence>
<dbReference type="Proteomes" id="UP001165121">
    <property type="component" value="Unassembled WGS sequence"/>
</dbReference>
<evidence type="ECO:0000256" key="2">
    <source>
        <dbReference type="SAM" id="MobiDB-lite"/>
    </source>
</evidence>
<evidence type="ECO:0000256" key="1">
    <source>
        <dbReference type="ARBA" id="ARBA00023268"/>
    </source>
</evidence>
<dbReference type="Pfam" id="PF00078">
    <property type="entry name" value="RVT_1"/>
    <property type="match status" value="1"/>
</dbReference>
<dbReference type="GO" id="GO:0003824">
    <property type="term" value="F:catalytic activity"/>
    <property type="evidence" value="ECO:0007669"/>
    <property type="project" value="UniProtKB-KW"/>
</dbReference>
<dbReference type="InterPro" id="IPR043128">
    <property type="entry name" value="Rev_trsase/Diguanyl_cyclase"/>
</dbReference>
<dbReference type="PANTHER" id="PTHR37984">
    <property type="entry name" value="PROTEIN CBG26694"/>
    <property type="match status" value="1"/>
</dbReference>
<feature type="domain" description="Reverse transcriptase" evidence="3">
    <location>
        <begin position="2"/>
        <end position="182"/>
    </location>
</feature>
<organism evidence="4 5">
    <name type="scientific">Phytophthora fragariaefolia</name>
    <dbReference type="NCBI Taxonomy" id="1490495"/>
    <lineage>
        <taxon>Eukaryota</taxon>
        <taxon>Sar</taxon>
        <taxon>Stramenopiles</taxon>
        <taxon>Oomycota</taxon>
        <taxon>Peronosporomycetes</taxon>
        <taxon>Peronosporales</taxon>
        <taxon>Peronosporaceae</taxon>
        <taxon>Phytophthora</taxon>
    </lineage>
</organism>
<protein>
    <submittedName>
        <fullName evidence="4">Unnamed protein product</fullName>
    </submittedName>
</protein>
<dbReference type="Gene3D" id="3.10.10.10">
    <property type="entry name" value="HIV Type 1 Reverse Transcriptase, subunit A, domain 1"/>
    <property type="match status" value="1"/>
</dbReference>
<comment type="caution">
    <text evidence="4">The sequence shown here is derived from an EMBL/GenBank/DDBJ whole genome shotgun (WGS) entry which is preliminary data.</text>
</comment>
<evidence type="ECO:0000313" key="4">
    <source>
        <dbReference type="EMBL" id="GMF35050.1"/>
    </source>
</evidence>
<keyword evidence="5" id="KW-1185">Reference proteome</keyword>
<dbReference type="Pfam" id="PF17919">
    <property type="entry name" value="RT_RNaseH_2"/>
    <property type="match status" value="1"/>
</dbReference>
<dbReference type="AlphaFoldDB" id="A0A9W6XB95"/>
<dbReference type="InterPro" id="IPR000477">
    <property type="entry name" value="RT_dom"/>
</dbReference>
<dbReference type="PANTHER" id="PTHR37984:SF5">
    <property type="entry name" value="PROTEIN NYNRIN-LIKE"/>
    <property type="match status" value="1"/>
</dbReference>
<dbReference type="EMBL" id="BSXT01000845">
    <property type="protein sequence ID" value="GMF35050.1"/>
    <property type="molecule type" value="Genomic_DNA"/>
</dbReference>
<dbReference type="SUPFAM" id="SSF56672">
    <property type="entry name" value="DNA/RNA polymerases"/>
    <property type="match status" value="1"/>
</dbReference>
<dbReference type="Gene3D" id="3.30.70.270">
    <property type="match status" value="2"/>
</dbReference>
<evidence type="ECO:0000259" key="3">
    <source>
        <dbReference type="PROSITE" id="PS50878"/>
    </source>
</evidence>
<gene>
    <name evidence="4" type="ORF">Pfra01_000917700</name>
</gene>